<gene>
    <name evidence="1" type="ORF">QLQ80_00125</name>
</gene>
<dbReference type="SFLD" id="SFLDG01140">
    <property type="entry name" value="C2.B:_Phosphomannomutase_and_P"/>
    <property type="match status" value="1"/>
</dbReference>
<dbReference type="SUPFAM" id="SSF56784">
    <property type="entry name" value="HAD-like"/>
    <property type="match status" value="1"/>
</dbReference>
<accession>A0AAJ1PRL2</accession>
<dbReference type="InterPro" id="IPR023214">
    <property type="entry name" value="HAD_sf"/>
</dbReference>
<dbReference type="Gene3D" id="3.40.50.1000">
    <property type="entry name" value="HAD superfamily/HAD-like"/>
    <property type="match status" value="1"/>
</dbReference>
<evidence type="ECO:0000313" key="1">
    <source>
        <dbReference type="EMBL" id="MDJ1645498.1"/>
    </source>
</evidence>
<keyword evidence="1" id="KW-0378">Hydrolase</keyword>
<dbReference type="InterPro" id="IPR006379">
    <property type="entry name" value="HAD-SF_hydro_IIB"/>
</dbReference>
<dbReference type="Pfam" id="PF08282">
    <property type="entry name" value="Hydrolase_3"/>
    <property type="match status" value="1"/>
</dbReference>
<dbReference type="Gene3D" id="3.30.1240.10">
    <property type="match status" value="1"/>
</dbReference>
<comment type="caution">
    <text evidence="1">The sequence shown here is derived from an EMBL/GenBank/DDBJ whole genome shotgun (WGS) entry which is preliminary data.</text>
</comment>
<dbReference type="PROSITE" id="PS01229">
    <property type="entry name" value="COF_2"/>
    <property type="match status" value="1"/>
</dbReference>
<evidence type="ECO:0000313" key="2">
    <source>
        <dbReference type="Proteomes" id="UP001224428"/>
    </source>
</evidence>
<dbReference type="RefSeq" id="WP_283823670.1">
    <property type="nucleotide sequence ID" value="NZ_JASDAY010000022.1"/>
</dbReference>
<sequence>MIYIFSDIDGTMYPFKGNPTKETIDYISQLRKGNENAKKVCLTLNTGNPMVPKIKRISQLLNLRYLIGSGGAAIYDFDINDFIYIKIIDHESVKKMFDLALKYNLSIYYASRWKLFRYNVSDKFKEFINEHTDTTNEDWDESGNIDIEIDKFEIWGENRKTVEAYSKEMQALNLPINFVDMGATHIEVTALGTNKGEAIKWMCEHVFNVSTEDVMGIGDSNNDIDMLKTVGYSYAMDNANDNVKNIAKYYTCDVLQEGLVMAIKDFRLRRMPYIEQEIANRK</sequence>
<dbReference type="SFLD" id="SFLDS00003">
    <property type="entry name" value="Haloacid_Dehalogenase"/>
    <property type="match status" value="1"/>
</dbReference>
<reference evidence="1" key="1">
    <citation type="submission" date="2023-05" db="EMBL/GenBank/DDBJ databases">
        <title>Mycoplasma phocimorsus sp. nov., isolated from Scandinavian patients with seal finger or septic arthritis after contact with seals.</title>
        <authorList>
            <person name="Skafte-Holm A."/>
            <person name="Pedersen T.R."/>
            <person name="Froelund M."/>
            <person name="Stegger M."/>
            <person name="Qvortrup K."/>
            <person name="Michaels D.L."/>
            <person name="Brown D.R."/>
            <person name="Jensen J.S."/>
        </authorList>
    </citation>
    <scope>NUCLEOTIDE SEQUENCE</scope>
    <source>
        <strain evidence="1">M5725</strain>
    </source>
</reference>
<dbReference type="GO" id="GO:0005829">
    <property type="term" value="C:cytosol"/>
    <property type="evidence" value="ECO:0007669"/>
    <property type="project" value="TreeGrafter"/>
</dbReference>
<organism evidence="1 2">
    <name type="scientific">Mycoplasma phocimorsus</name>
    <dbReference type="NCBI Taxonomy" id="3045839"/>
    <lineage>
        <taxon>Bacteria</taxon>
        <taxon>Bacillati</taxon>
        <taxon>Mycoplasmatota</taxon>
        <taxon>Mollicutes</taxon>
        <taxon>Mycoplasmataceae</taxon>
        <taxon>Mycoplasma</taxon>
    </lineage>
</organism>
<dbReference type="AlphaFoldDB" id="A0AAJ1PRL2"/>
<dbReference type="NCBIfam" id="TIGR01484">
    <property type="entry name" value="HAD-SF-IIB"/>
    <property type="match status" value="1"/>
</dbReference>
<dbReference type="InterPro" id="IPR036412">
    <property type="entry name" value="HAD-like_sf"/>
</dbReference>
<dbReference type="GO" id="GO:0000287">
    <property type="term" value="F:magnesium ion binding"/>
    <property type="evidence" value="ECO:0007669"/>
    <property type="project" value="TreeGrafter"/>
</dbReference>
<dbReference type="PANTHER" id="PTHR10000:SF8">
    <property type="entry name" value="HAD SUPERFAMILY HYDROLASE-LIKE, TYPE 3"/>
    <property type="match status" value="1"/>
</dbReference>
<dbReference type="PANTHER" id="PTHR10000">
    <property type="entry name" value="PHOSPHOSERINE PHOSPHATASE"/>
    <property type="match status" value="1"/>
</dbReference>
<dbReference type="Proteomes" id="UP001224428">
    <property type="component" value="Unassembled WGS sequence"/>
</dbReference>
<dbReference type="EC" id="3.1.3.-" evidence="1"/>
<dbReference type="EMBL" id="JASDDP010000003">
    <property type="protein sequence ID" value="MDJ1645498.1"/>
    <property type="molecule type" value="Genomic_DNA"/>
</dbReference>
<protein>
    <submittedName>
        <fullName evidence="1">HAD family hydrolase</fullName>
        <ecNumber evidence="1">3.1.3.-</ecNumber>
    </submittedName>
</protein>
<keyword evidence="2" id="KW-1185">Reference proteome</keyword>
<proteinExistence type="predicted"/>
<dbReference type="GO" id="GO:0016791">
    <property type="term" value="F:phosphatase activity"/>
    <property type="evidence" value="ECO:0007669"/>
    <property type="project" value="TreeGrafter"/>
</dbReference>
<name>A0AAJ1PRL2_9MOLU</name>